<name>A0A7W9DYK0_9SPHI</name>
<dbReference type="Pfam" id="PF13715">
    <property type="entry name" value="CarbopepD_reg_2"/>
    <property type="match status" value="1"/>
</dbReference>
<comment type="caution">
    <text evidence="1">The sequence shown here is derived from an EMBL/GenBank/DDBJ whole genome shotgun (WGS) entry which is preliminary data.</text>
</comment>
<dbReference type="AlphaFoldDB" id="A0A7W9DYK0"/>
<gene>
    <name evidence="1" type="ORF">HDE68_001894</name>
</gene>
<protein>
    <recommendedName>
        <fullName evidence="3">Carboxypeptidase-like protein</fullName>
    </recommendedName>
</protein>
<sequence>MLRRLCLFSFIFFFYTGAKSQQLQGTVSDRATQLRLEQVEVFNQQTRKKTTTNAKGEFSIAAAANQVIIFYQPGYLPDTLFLVDLKPVKRYLSLNNKLLHTIEIKAGAFNPEAEYADVYRKARFAKLAQNKPFILSPSGLFGKEGRDARRFKRNLEREKSERKIDERFNERAVTALTPLKGAELDYFMVLYRPSLKELDKLDEEDFKFYLINAYKTFKALPEAQRISPSLREK</sequence>
<organism evidence="1 2">
    <name type="scientific">Pedobacter cryoconitis</name>
    <dbReference type="NCBI Taxonomy" id="188932"/>
    <lineage>
        <taxon>Bacteria</taxon>
        <taxon>Pseudomonadati</taxon>
        <taxon>Bacteroidota</taxon>
        <taxon>Sphingobacteriia</taxon>
        <taxon>Sphingobacteriales</taxon>
        <taxon>Sphingobacteriaceae</taxon>
        <taxon>Pedobacter</taxon>
    </lineage>
</organism>
<dbReference type="InterPro" id="IPR008969">
    <property type="entry name" value="CarboxyPept-like_regulatory"/>
</dbReference>
<accession>A0A7W9DYK0</accession>
<evidence type="ECO:0000313" key="2">
    <source>
        <dbReference type="Proteomes" id="UP000537204"/>
    </source>
</evidence>
<evidence type="ECO:0000313" key="1">
    <source>
        <dbReference type="EMBL" id="MBB5636006.1"/>
    </source>
</evidence>
<evidence type="ECO:0008006" key="3">
    <source>
        <dbReference type="Google" id="ProtNLM"/>
    </source>
</evidence>
<dbReference type="SUPFAM" id="SSF49464">
    <property type="entry name" value="Carboxypeptidase regulatory domain-like"/>
    <property type="match status" value="1"/>
</dbReference>
<reference evidence="1 2" key="1">
    <citation type="submission" date="2020-08" db="EMBL/GenBank/DDBJ databases">
        <title>Genomic Encyclopedia of Type Strains, Phase IV (KMG-V): Genome sequencing to study the core and pangenomes of soil and plant-associated prokaryotes.</title>
        <authorList>
            <person name="Whitman W."/>
        </authorList>
    </citation>
    <scope>NUCLEOTIDE SEQUENCE [LARGE SCALE GENOMIC DNA]</scope>
    <source>
        <strain evidence="1 2">S3M1</strain>
    </source>
</reference>
<dbReference type="RefSeq" id="WP_183881203.1">
    <property type="nucleotide sequence ID" value="NZ_JACHCE010000002.1"/>
</dbReference>
<proteinExistence type="predicted"/>
<dbReference type="EMBL" id="JACHCE010000002">
    <property type="protein sequence ID" value="MBB5636006.1"/>
    <property type="molecule type" value="Genomic_DNA"/>
</dbReference>
<dbReference type="Proteomes" id="UP000537204">
    <property type="component" value="Unassembled WGS sequence"/>
</dbReference>